<dbReference type="InterPro" id="IPR037523">
    <property type="entry name" value="VOC_core"/>
</dbReference>
<dbReference type="InterPro" id="IPR052164">
    <property type="entry name" value="Anthracycline_SecMetBiosynth"/>
</dbReference>
<protein>
    <submittedName>
        <fullName evidence="2">VOC family protein</fullName>
    </submittedName>
</protein>
<dbReference type="PANTHER" id="PTHR33993">
    <property type="entry name" value="GLYOXALASE-RELATED"/>
    <property type="match status" value="1"/>
</dbReference>
<evidence type="ECO:0000259" key="1">
    <source>
        <dbReference type="PROSITE" id="PS51819"/>
    </source>
</evidence>
<dbReference type="Proteomes" id="UP001197247">
    <property type="component" value="Unassembled WGS sequence"/>
</dbReference>
<dbReference type="SUPFAM" id="SSF54593">
    <property type="entry name" value="Glyoxalase/Bleomycin resistance protein/Dihydroxybiphenyl dioxygenase"/>
    <property type="match status" value="2"/>
</dbReference>
<dbReference type="CDD" id="cd07247">
    <property type="entry name" value="SgaA_N_like"/>
    <property type="match status" value="2"/>
</dbReference>
<dbReference type="InterPro" id="IPR004360">
    <property type="entry name" value="Glyas_Fos-R_dOase_dom"/>
</dbReference>
<keyword evidence="3" id="KW-1185">Reference proteome</keyword>
<organism evidence="2 3">
    <name type="scientific">Kineosporia corallincola</name>
    <dbReference type="NCBI Taxonomy" id="2835133"/>
    <lineage>
        <taxon>Bacteria</taxon>
        <taxon>Bacillati</taxon>
        <taxon>Actinomycetota</taxon>
        <taxon>Actinomycetes</taxon>
        <taxon>Kineosporiales</taxon>
        <taxon>Kineosporiaceae</taxon>
        <taxon>Kineosporia</taxon>
    </lineage>
</organism>
<proteinExistence type="predicted"/>
<accession>A0ABS5TF96</accession>
<dbReference type="Gene3D" id="3.10.180.10">
    <property type="entry name" value="2,3-Dihydroxybiphenyl 1,2-Dioxygenase, domain 1"/>
    <property type="match status" value="2"/>
</dbReference>
<feature type="domain" description="VOC" evidence="1">
    <location>
        <begin position="159"/>
        <end position="277"/>
    </location>
</feature>
<dbReference type="InterPro" id="IPR029068">
    <property type="entry name" value="Glyas_Bleomycin-R_OHBP_Dase"/>
</dbReference>
<dbReference type="PANTHER" id="PTHR33993:SF14">
    <property type="entry name" value="GB|AAF24581.1"/>
    <property type="match status" value="1"/>
</dbReference>
<dbReference type="PROSITE" id="PS51819">
    <property type="entry name" value="VOC"/>
    <property type="match status" value="2"/>
</dbReference>
<dbReference type="RefSeq" id="WP_214156019.1">
    <property type="nucleotide sequence ID" value="NZ_JAHBAY010000004.1"/>
</dbReference>
<evidence type="ECO:0000313" key="3">
    <source>
        <dbReference type="Proteomes" id="UP001197247"/>
    </source>
</evidence>
<gene>
    <name evidence="2" type="ORF">KIH74_12385</name>
</gene>
<reference evidence="2 3" key="1">
    <citation type="submission" date="2021-05" db="EMBL/GenBank/DDBJ databases">
        <title>Kineosporia and Streptomyces sp. nov. two new marine actinobacteria isolated from Coral.</title>
        <authorList>
            <person name="Buangrab K."/>
            <person name="Sutthacheep M."/>
            <person name="Yeemin T."/>
            <person name="Harunari E."/>
            <person name="Igarashi Y."/>
            <person name="Kanchanasin P."/>
            <person name="Tanasupawat S."/>
            <person name="Phongsopitanun W."/>
        </authorList>
    </citation>
    <scope>NUCLEOTIDE SEQUENCE [LARGE SCALE GENOMIC DNA]</scope>
    <source>
        <strain evidence="2 3">J2-2</strain>
    </source>
</reference>
<dbReference type="EMBL" id="JAHBAY010000004">
    <property type="protein sequence ID" value="MBT0769727.1"/>
    <property type="molecule type" value="Genomic_DNA"/>
</dbReference>
<feature type="domain" description="VOC" evidence="1">
    <location>
        <begin position="24"/>
        <end position="145"/>
    </location>
</feature>
<dbReference type="Pfam" id="PF00903">
    <property type="entry name" value="Glyoxalase"/>
    <property type="match status" value="2"/>
</dbReference>
<name>A0ABS5TF96_9ACTN</name>
<comment type="caution">
    <text evidence="2">The sequence shown here is derived from an EMBL/GenBank/DDBJ whole genome shotgun (WGS) entry which is preliminary data.</text>
</comment>
<sequence length="279" mass="30424">MFRHANQLLEAHVAIRTEHWRAGTPCWTELVVDDAEEAKAFYGPLLGWSFERSTSEHSLVVATVDGVEAAGISEIHEDVLRSPSEELGRPTGWLTYFATGNLAAAVEAVQANDGQVLLPPRPAGTRGHRAVACDPTGAPFGLWQAGDAIGAAHTREAGAFVWCDLRSSEPARARAFYGRVFGLTHEPLPPEAGGDGDYQTISLPGDPWPLGGIGPMMGETDASPYWLVYFQVRDLAHAQEFVESTGGRIERRAFDTPFGRMAAVRDPRGSRFWLMQPQQ</sequence>
<evidence type="ECO:0000313" key="2">
    <source>
        <dbReference type="EMBL" id="MBT0769727.1"/>
    </source>
</evidence>